<dbReference type="SUPFAM" id="SSF51905">
    <property type="entry name" value="FAD/NAD(P)-binding domain"/>
    <property type="match status" value="1"/>
</dbReference>
<comment type="cofactor">
    <cofactor evidence="2">
        <name>FAD</name>
        <dbReference type="ChEBI" id="CHEBI:57692"/>
    </cofactor>
</comment>
<protein>
    <recommendedName>
        <fullName evidence="7">Pyranose 2-oxidase</fullName>
        <ecNumber evidence="6">1.1.3.10</ecNumber>
    </recommendedName>
    <alternativeName>
        <fullName evidence="13">FAD-oxidoreductase</fullName>
    </alternativeName>
    <alternativeName>
        <fullName evidence="12">Glucose 2-oxidase</fullName>
    </alternativeName>
    <alternativeName>
        <fullName evidence="14">Pyranose:oxygen 2-oxidoreductase</fullName>
    </alternativeName>
</protein>
<evidence type="ECO:0000256" key="6">
    <source>
        <dbReference type="ARBA" id="ARBA00013082"/>
    </source>
</evidence>
<keyword evidence="11" id="KW-0560">Oxidoreductase</keyword>
<dbReference type="Gene3D" id="3.50.50.60">
    <property type="entry name" value="FAD/NAD(P)-binding domain"/>
    <property type="match status" value="2"/>
</dbReference>
<dbReference type="NCBIfam" id="TIGR02462">
    <property type="entry name" value="pyranose_ox"/>
    <property type="match status" value="1"/>
</dbReference>
<evidence type="ECO:0000256" key="2">
    <source>
        <dbReference type="ARBA" id="ARBA00001974"/>
    </source>
</evidence>
<sequence>MSRDSQPARFALHNTSWKSKAASSIPLDDGKSTGAAHKSPLPLPIPRLPPGAEPEYDVVIAGSGPVGATYARILVEAGYHVALFDVGENDSGPKIGSHRKNTVEYQKNIDKFVHVILSQLMPVSVPVNTMVATTLSPASWQASDSFVRNGANPEQDPFRNLGGQAVARVVGGMGTRWTASTPRFHPDERPRLVADDDSADEFEWNRLYTMAESFVKTGNTQFNRSIRHKLVLDTLKEAYASVGREFQQLRLGAVRKSPTFVEWSSANTIFDLQNRPNADHKEQYFHLFPASMIERVIRSSDGETITSVQVNDVVMREKYSIKAKVFILATGAVHNTQIMVNSGYGSIGRPDTRPPATRLPYLGSFITEQALSFCQTVMSTELIDSVKSDLTITGTPGEPGYNVTYDAGNPNNKHPDWWNDAVADHMKKHPEDPIPIPFEDPEPQVTTLFAPDHPWHTQIHRDAFTYGEVAQSIDSRLVVDWRFFGRTEPKEENKLWFSDKITDQYNMPQPTFDFRFPEGRTAQEAEKMMTDMCAMSAHVGGFLPGSNPQWMEPGLVLHLGGSHRMGFDEQKDQCCVDTNSRVWGTKNLFLGGVGNIGTAFASNPTLTAMALAIKSCEYIKANFTPSTPPQSKHHGRAHRA</sequence>
<evidence type="ECO:0000256" key="11">
    <source>
        <dbReference type="ARBA" id="ARBA00023002"/>
    </source>
</evidence>
<dbReference type="Gene3D" id="3.30.1920.50">
    <property type="match status" value="1"/>
</dbReference>
<dbReference type="InterPro" id="IPR051473">
    <property type="entry name" value="P2Ox-like"/>
</dbReference>
<dbReference type="EMBL" id="KZ084154">
    <property type="protein sequence ID" value="OSC97281.1"/>
    <property type="molecule type" value="Genomic_DNA"/>
</dbReference>
<dbReference type="InterPro" id="IPR036188">
    <property type="entry name" value="FAD/NAD-bd_sf"/>
</dbReference>
<keyword evidence="10" id="KW-0274">FAD</keyword>
<evidence type="ECO:0000256" key="1">
    <source>
        <dbReference type="ARBA" id="ARBA00000827"/>
    </source>
</evidence>
<dbReference type="InterPro" id="IPR007867">
    <property type="entry name" value="GMC_OxRtase_C"/>
</dbReference>
<comment type="subunit">
    <text evidence="5">Homotetramer.</text>
</comment>
<evidence type="ECO:0000256" key="15">
    <source>
        <dbReference type="SAM" id="MobiDB-lite"/>
    </source>
</evidence>
<evidence type="ECO:0000256" key="4">
    <source>
        <dbReference type="ARBA" id="ARBA00010790"/>
    </source>
</evidence>
<evidence type="ECO:0000256" key="9">
    <source>
        <dbReference type="ARBA" id="ARBA00022764"/>
    </source>
</evidence>
<evidence type="ECO:0000313" key="18">
    <source>
        <dbReference type="Proteomes" id="UP000193067"/>
    </source>
</evidence>
<dbReference type="SUPFAM" id="SSF54373">
    <property type="entry name" value="FAD-linked reductases, C-terminal domain"/>
    <property type="match status" value="1"/>
</dbReference>
<dbReference type="STRING" id="1353009.A0A1Y2IBJ6"/>
<accession>A0A1Y2IBJ6</accession>
<dbReference type="OrthoDB" id="269227at2759"/>
<feature type="domain" description="Glucose-methanol-choline oxidoreductase C-terminal" evidence="16">
    <location>
        <begin position="556"/>
        <end position="612"/>
    </location>
</feature>
<keyword evidence="8" id="KW-0285">Flavoprotein</keyword>
<dbReference type="GO" id="GO:0050660">
    <property type="term" value="F:flavin adenine dinucleotide binding"/>
    <property type="evidence" value="ECO:0007669"/>
    <property type="project" value="InterPro"/>
</dbReference>
<dbReference type="InterPro" id="IPR012814">
    <property type="entry name" value="P2OX"/>
</dbReference>
<evidence type="ECO:0000259" key="16">
    <source>
        <dbReference type="Pfam" id="PF05199"/>
    </source>
</evidence>
<keyword evidence="18" id="KW-1185">Reference proteome</keyword>
<comment type="catalytic activity">
    <reaction evidence="1">
        <text>D-glucose + O2 = 2-dehydro-D-glucose + H2O2</text>
        <dbReference type="Rhea" id="RHEA:10552"/>
        <dbReference type="ChEBI" id="CHEBI:4167"/>
        <dbReference type="ChEBI" id="CHEBI:15379"/>
        <dbReference type="ChEBI" id="CHEBI:16240"/>
        <dbReference type="ChEBI" id="CHEBI:16609"/>
        <dbReference type="EC" id="1.1.3.10"/>
    </reaction>
</comment>
<dbReference type="AlphaFoldDB" id="A0A1Y2IBJ6"/>
<evidence type="ECO:0000256" key="12">
    <source>
        <dbReference type="ARBA" id="ARBA00030508"/>
    </source>
</evidence>
<proteinExistence type="inferred from homology"/>
<feature type="region of interest" description="Disordered" evidence="15">
    <location>
        <begin position="1"/>
        <end position="47"/>
    </location>
</feature>
<dbReference type="GO" id="GO:0050233">
    <property type="term" value="F:pyranose oxidase activity"/>
    <property type="evidence" value="ECO:0007669"/>
    <property type="project" value="UniProtKB-EC"/>
</dbReference>
<dbReference type="PANTHER" id="PTHR42784:SF1">
    <property type="entry name" value="PYRANOSE 2-OXIDASE"/>
    <property type="match status" value="1"/>
</dbReference>
<evidence type="ECO:0000256" key="7">
    <source>
        <dbReference type="ARBA" id="ARBA00016408"/>
    </source>
</evidence>
<dbReference type="EC" id="1.1.3.10" evidence="6"/>
<reference evidence="17 18" key="1">
    <citation type="journal article" date="2015" name="Biotechnol. Biofuels">
        <title>Enhanced degradation of softwood versus hardwood by the white-rot fungus Pycnoporus coccineus.</title>
        <authorList>
            <person name="Couturier M."/>
            <person name="Navarro D."/>
            <person name="Chevret D."/>
            <person name="Henrissat B."/>
            <person name="Piumi F."/>
            <person name="Ruiz-Duenas F.J."/>
            <person name="Martinez A.T."/>
            <person name="Grigoriev I.V."/>
            <person name="Riley R."/>
            <person name="Lipzen A."/>
            <person name="Berrin J.G."/>
            <person name="Master E.R."/>
            <person name="Rosso M.N."/>
        </authorList>
    </citation>
    <scope>NUCLEOTIDE SEQUENCE [LARGE SCALE GENOMIC DNA]</scope>
    <source>
        <strain evidence="17 18">BRFM310</strain>
    </source>
</reference>
<evidence type="ECO:0000256" key="8">
    <source>
        <dbReference type="ARBA" id="ARBA00022630"/>
    </source>
</evidence>
<gene>
    <name evidence="17" type="ORF">PYCCODRAFT_1440372</name>
</gene>
<comment type="similarity">
    <text evidence="4">Belongs to the GMC oxidoreductase family.</text>
</comment>
<feature type="compositionally biased region" description="Polar residues" evidence="15">
    <location>
        <begin position="13"/>
        <end position="22"/>
    </location>
</feature>
<comment type="subcellular location">
    <subcellularLocation>
        <location evidence="3">Periplasm</location>
    </subcellularLocation>
</comment>
<evidence type="ECO:0000256" key="5">
    <source>
        <dbReference type="ARBA" id="ARBA00011881"/>
    </source>
</evidence>
<evidence type="ECO:0000256" key="13">
    <source>
        <dbReference type="ARBA" id="ARBA00031159"/>
    </source>
</evidence>
<evidence type="ECO:0000256" key="10">
    <source>
        <dbReference type="ARBA" id="ARBA00022827"/>
    </source>
</evidence>
<evidence type="ECO:0000256" key="14">
    <source>
        <dbReference type="ARBA" id="ARBA00031330"/>
    </source>
</evidence>
<dbReference type="Proteomes" id="UP000193067">
    <property type="component" value="Unassembled WGS sequence"/>
</dbReference>
<evidence type="ECO:0000256" key="3">
    <source>
        <dbReference type="ARBA" id="ARBA00004418"/>
    </source>
</evidence>
<organism evidence="17 18">
    <name type="scientific">Trametes coccinea (strain BRFM310)</name>
    <name type="common">Pycnoporus coccineus</name>
    <dbReference type="NCBI Taxonomy" id="1353009"/>
    <lineage>
        <taxon>Eukaryota</taxon>
        <taxon>Fungi</taxon>
        <taxon>Dikarya</taxon>
        <taxon>Basidiomycota</taxon>
        <taxon>Agaricomycotina</taxon>
        <taxon>Agaricomycetes</taxon>
        <taxon>Polyporales</taxon>
        <taxon>Polyporaceae</taxon>
        <taxon>Trametes</taxon>
    </lineage>
</organism>
<keyword evidence="9" id="KW-0574">Periplasm</keyword>
<dbReference type="Pfam" id="PF05199">
    <property type="entry name" value="GMC_oxred_C"/>
    <property type="match status" value="1"/>
</dbReference>
<evidence type="ECO:0000313" key="17">
    <source>
        <dbReference type="EMBL" id="OSC97281.1"/>
    </source>
</evidence>
<dbReference type="GO" id="GO:0042597">
    <property type="term" value="C:periplasmic space"/>
    <property type="evidence" value="ECO:0007669"/>
    <property type="project" value="UniProtKB-SubCell"/>
</dbReference>
<dbReference type="PANTHER" id="PTHR42784">
    <property type="entry name" value="PYRANOSE 2-OXIDASE"/>
    <property type="match status" value="1"/>
</dbReference>
<name>A0A1Y2IBJ6_TRAC3</name>